<sequence length="151" mass="17317">MKTIFISPLIALCVLASCNNTPEKKINTLSGSWKLIESKTIKEKDTTIAFTDTSKTEMIKMFNDTDFAFFNHDKSKGKDSTAFFVSGSGRYILKGDHYQENLQYCSLRDWEGKSFDFTLTMKGDTLIQKGIEHIPELNVDHEIIESYIRIR</sequence>
<reference evidence="1 2" key="1">
    <citation type="submission" date="2018-06" db="EMBL/GenBank/DDBJ databases">
        <authorList>
            <consortium name="Pathogen Informatics"/>
            <person name="Doyle S."/>
        </authorList>
    </citation>
    <scope>NUCLEOTIDE SEQUENCE [LARGE SCALE GENOMIC DNA]</scope>
    <source>
        <strain evidence="1 2">NCTC11388</strain>
    </source>
</reference>
<accession>A0A380CRD7</accession>
<dbReference type="Gene3D" id="2.40.128.490">
    <property type="entry name" value="Uncharacterised protein PF14869, DUF4488"/>
    <property type="match status" value="1"/>
</dbReference>
<evidence type="ECO:0008006" key="3">
    <source>
        <dbReference type="Google" id="ProtNLM"/>
    </source>
</evidence>
<evidence type="ECO:0000313" key="1">
    <source>
        <dbReference type="EMBL" id="SUJ25626.1"/>
    </source>
</evidence>
<gene>
    <name evidence="1" type="ORF">NCTC11388_03749</name>
</gene>
<evidence type="ECO:0000313" key="2">
    <source>
        <dbReference type="Proteomes" id="UP000254893"/>
    </source>
</evidence>
<proteinExistence type="predicted"/>
<organism evidence="1 2">
    <name type="scientific">Sphingobacterium spiritivorum</name>
    <name type="common">Flavobacterium spiritivorum</name>
    <dbReference type="NCBI Taxonomy" id="258"/>
    <lineage>
        <taxon>Bacteria</taxon>
        <taxon>Pseudomonadati</taxon>
        <taxon>Bacteroidota</taxon>
        <taxon>Sphingobacteriia</taxon>
        <taxon>Sphingobacteriales</taxon>
        <taxon>Sphingobacteriaceae</taxon>
        <taxon>Sphingobacterium</taxon>
    </lineage>
</organism>
<name>A0A380CRD7_SPHSI</name>
<dbReference type="PROSITE" id="PS51257">
    <property type="entry name" value="PROKAR_LIPOPROTEIN"/>
    <property type="match status" value="1"/>
</dbReference>
<dbReference type="AlphaFoldDB" id="A0A380CRD7"/>
<dbReference type="EMBL" id="UGYW01000002">
    <property type="protein sequence ID" value="SUJ25626.1"/>
    <property type="molecule type" value="Genomic_DNA"/>
</dbReference>
<protein>
    <recommendedName>
        <fullName evidence="3">Lipocalin-like domain-containing protein</fullName>
    </recommendedName>
</protein>
<dbReference type="Proteomes" id="UP000254893">
    <property type="component" value="Unassembled WGS sequence"/>
</dbReference>
<dbReference type="RefSeq" id="WP_115171155.1">
    <property type="nucleotide sequence ID" value="NZ_UGYW01000002.1"/>
</dbReference>